<dbReference type="Proteomes" id="UP000324222">
    <property type="component" value="Unassembled WGS sequence"/>
</dbReference>
<dbReference type="AlphaFoldDB" id="A0A5B7J952"/>
<protein>
    <submittedName>
        <fullName evidence="1">Uncharacterized protein</fullName>
    </submittedName>
</protein>
<accession>A0A5B7J952</accession>
<name>A0A5B7J952_PORTR</name>
<proteinExistence type="predicted"/>
<reference evidence="1 2" key="1">
    <citation type="submission" date="2019-05" db="EMBL/GenBank/DDBJ databases">
        <title>Another draft genome of Portunus trituberculatus and its Hox gene families provides insights of decapod evolution.</title>
        <authorList>
            <person name="Jeong J.-H."/>
            <person name="Song I."/>
            <person name="Kim S."/>
            <person name="Choi T."/>
            <person name="Kim D."/>
            <person name="Ryu S."/>
            <person name="Kim W."/>
        </authorList>
    </citation>
    <scope>NUCLEOTIDE SEQUENCE [LARGE SCALE GENOMIC DNA]</scope>
    <source>
        <tissue evidence="1">Muscle</tissue>
    </source>
</reference>
<gene>
    <name evidence="1" type="ORF">E2C01_089569</name>
</gene>
<evidence type="ECO:0000313" key="2">
    <source>
        <dbReference type="Proteomes" id="UP000324222"/>
    </source>
</evidence>
<organism evidence="1 2">
    <name type="scientific">Portunus trituberculatus</name>
    <name type="common">Swimming crab</name>
    <name type="synonym">Neptunus trituberculatus</name>
    <dbReference type="NCBI Taxonomy" id="210409"/>
    <lineage>
        <taxon>Eukaryota</taxon>
        <taxon>Metazoa</taxon>
        <taxon>Ecdysozoa</taxon>
        <taxon>Arthropoda</taxon>
        <taxon>Crustacea</taxon>
        <taxon>Multicrustacea</taxon>
        <taxon>Malacostraca</taxon>
        <taxon>Eumalacostraca</taxon>
        <taxon>Eucarida</taxon>
        <taxon>Decapoda</taxon>
        <taxon>Pleocyemata</taxon>
        <taxon>Brachyura</taxon>
        <taxon>Eubrachyura</taxon>
        <taxon>Portunoidea</taxon>
        <taxon>Portunidae</taxon>
        <taxon>Portuninae</taxon>
        <taxon>Portunus</taxon>
    </lineage>
</organism>
<dbReference type="EMBL" id="VSRR010098371">
    <property type="protein sequence ID" value="MPC94401.1"/>
    <property type="molecule type" value="Genomic_DNA"/>
</dbReference>
<sequence>MAARQGGGNTNADCASSHLIVTIRTPSKFYITTCYYANAASSPRRECVSVALVNREHTGLHSLHADVMQCR</sequence>
<keyword evidence="2" id="KW-1185">Reference proteome</keyword>
<evidence type="ECO:0000313" key="1">
    <source>
        <dbReference type="EMBL" id="MPC94401.1"/>
    </source>
</evidence>
<comment type="caution">
    <text evidence="1">The sequence shown here is derived from an EMBL/GenBank/DDBJ whole genome shotgun (WGS) entry which is preliminary data.</text>
</comment>